<evidence type="ECO:0000313" key="2">
    <source>
        <dbReference type="EMBL" id="KAG6745882.1"/>
    </source>
</evidence>
<keyword evidence="3" id="KW-1185">Reference proteome</keyword>
<feature type="region of interest" description="Disordered" evidence="1">
    <location>
        <begin position="40"/>
        <end position="74"/>
    </location>
</feature>
<name>A0A8X8C9E3_POPTO</name>
<proteinExistence type="predicted"/>
<dbReference type="EMBL" id="JAAWWB010000030">
    <property type="protein sequence ID" value="KAG6745882.1"/>
    <property type="molecule type" value="Genomic_DNA"/>
</dbReference>
<evidence type="ECO:0000313" key="3">
    <source>
        <dbReference type="Proteomes" id="UP000886885"/>
    </source>
</evidence>
<protein>
    <submittedName>
        <fullName evidence="2">Uncharacterized protein</fullName>
    </submittedName>
</protein>
<comment type="caution">
    <text evidence="2">The sequence shown here is derived from an EMBL/GenBank/DDBJ whole genome shotgun (WGS) entry which is preliminary data.</text>
</comment>
<organism evidence="2 3">
    <name type="scientific">Populus tomentosa</name>
    <name type="common">Chinese white poplar</name>
    <dbReference type="NCBI Taxonomy" id="118781"/>
    <lineage>
        <taxon>Eukaryota</taxon>
        <taxon>Viridiplantae</taxon>
        <taxon>Streptophyta</taxon>
        <taxon>Embryophyta</taxon>
        <taxon>Tracheophyta</taxon>
        <taxon>Spermatophyta</taxon>
        <taxon>Magnoliopsida</taxon>
        <taxon>eudicotyledons</taxon>
        <taxon>Gunneridae</taxon>
        <taxon>Pentapetalae</taxon>
        <taxon>rosids</taxon>
        <taxon>fabids</taxon>
        <taxon>Malpighiales</taxon>
        <taxon>Salicaceae</taxon>
        <taxon>Saliceae</taxon>
        <taxon>Populus</taxon>
    </lineage>
</organism>
<dbReference type="AlphaFoldDB" id="A0A8X8C9E3"/>
<dbReference type="OrthoDB" id="1707722at2759"/>
<gene>
    <name evidence="2" type="ORF">POTOM_050392</name>
</gene>
<reference evidence="2" key="1">
    <citation type="journal article" date="2020" name="bioRxiv">
        <title>Hybrid origin of Populus tomentosa Carr. identified through genome sequencing and phylogenomic analysis.</title>
        <authorList>
            <person name="An X."/>
            <person name="Gao K."/>
            <person name="Chen Z."/>
            <person name="Li J."/>
            <person name="Yang X."/>
            <person name="Yang X."/>
            <person name="Zhou J."/>
            <person name="Guo T."/>
            <person name="Zhao T."/>
            <person name="Huang S."/>
            <person name="Miao D."/>
            <person name="Khan W.U."/>
            <person name="Rao P."/>
            <person name="Ye M."/>
            <person name="Lei B."/>
            <person name="Liao W."/>
            <person name="Wang J."/>
            <person name="Ji L."/>
            <person name="Li Y."/>
            <person name="Guo B."/>
            <person name="Mustafa N.S."/>
            <person name="Li S."/>
            <person name="Yun Q."/>
            <person name="Keller S.R."/>
            <person name="Mao J."/>
            <person name="Zhang R."/>
            <person name="Strauss S.H."/>
        </authorList>
    </citation>
    <scope>NUCLEOTIDE SEQUENCE</scope>
    <source>
        <strain evidence="2">GM15</strain>
        <tissue evidence="2">Leaf</tissue>
    </source>
</reference>
<dbReference type="Proteomes" id="UP000886885">
    <property type="component" value="Chromosome 15D"/>
</dbReference>
<accession>A0A8X8C9E3</accession>
<sequence>MNVLLILRNRFEASSLVLEGIVAKILAFMNILTGDDKSYSLSQKHYPSSRHRSQPPTPRSAQSPRARLESQPLSEPVTVPKANINEARGRWFSCIPCCSFCS</sequence>
<evidence type="ECO:0000256" key="1">
    <source>
        <dbReference type="SAM" id="MobiDB-lite"/>
    </source>
</evidence>